<gene>
    <name evidence="2" type="ORF">AVDCRST_MAG64-3615</name>
</gene>
<proteinExistence type="predicted"/>
<feature type="region of interest" description="Disordered" evidence="1">
    <location>
        <begin position="1"/>
        <end position="38"/>
    </location>
</feature>
<accession>A0A6J4Q2C9</accession>
<dbReference type="EMBL" id="CADCUQ010000831">
    <property type="protein sequence ID" value="CAA9432731.1"/>
    <property type="molecule type" value="Genomic_DNA"/>
</dbReference>
<organism evidence="2">
    <name type="scientific">uncultured Phycisphaerae bacterium</name>
    <dbReference type="NCBI Taxonomy" id="904963"/>
    <lineage>
        <taxon>Bacteria</taxon>
        <taxon>Pseudomonadati</taxon>
        <taxon>Planctomycetota</taxon>
        <taxon>Phycisphaerae</taxon>
        <taxon>environmental samples</taxon>
    </lineage>
</organism>
<protein>
    <submittedName>
        <fullName evidence="2">Uncharacterized protein</fullName>
    </submittedName>
</protein>
<dbReference type="AlphaFoldDB" id="A0A6J4Q2C9"/>
<evidence type="ECO:0000313" key="2">
    <source>
        <dbReference type="EMBL" id="CAA9432731.1"/>
    </source>
</evidence>
<evidence type="ECO:0000256" key="1">
    <source>
        <dbReference type="SAM" id="MobiDB-lite"/>
    </source>
</evidence>
<reference evidence="2" key="1">
    <citation type="submission" date="2020-02" db="EMBL/GenBank/DDBJ databases">
        <authorList>
            <person name="Meier V. D."/>
        </authorList>
    </citation>
    <scope>NUCLEOTIDE SEQUENCE</scope>
    <source>
        <strain evidence="2">AVDCRST_MAG64</strain>
    </source>
</reference>
<sequence length="38" mass="4102">MTTFPARVGASGRPDPRAVLRPTQRAKPPKTIATLKTL</sequence>
<name>A0A6J4Q2C9_9BACT</name>